<dbReference type="AlphaFoldDB" id="F8UGX4"/>
<dbReference type="InterPro" id="IPR025537">
    <property type="entry name" value="DUF4423"/>
</dbReference>
<dbReference type="EMBL" id="JF805034">
    <property type="protein sequence ID" value="AEI30281.1"/>
    <property type="molecule type" value="Genomic_DNA"/>
</dbReference>
<protein>
    <recommendedName>
        <fullName evidence="1">DUF4423 domain-containing protein</fullName>
    </recommendedName>
</protein>
<evidence type="ECO:0000259" key="1">
    <source>
        <dbReference type="Pfam" id="PF14394"/>
    </source>
</evidence>
<accession>F8UGX4</accession>
<dbReference type="Pfam" id="PF14394">
    <property type="entry name" value="DUF4423"/>
    <property type="match status" value="1"/>
</dbReference>
<sequence>MPNLFEYTDYRKYLTDYYNEKKAKNHSFSYNCLSMKAGLKSKGTLHEAIHGKRNLSKQSVIKLSQAIGHNRKECEYFENLVFFNQEKGLKERSYFHERMEEIKPQDKATKDVLQLRKDQYEFYSKWYHSAIRSLIDMYPFKDDYAWLAKNVYPSITTKQAKKSIELLDRLGLIEKQKNGSYKLTSQSISSGEDITSLAALNFHKEAAQLAQNALDQLPSGKRNISGLTLGLSEKTYNKICDEIQSFRSKVVKMVEADHEADRTYHLNFHFFPVTNTDIKNKE</sequence>
<dbReference type="InterPro" id="IPR011873">
    <property type="entry name" value="CHP02147"/>
</dbReference>
<name>F8UGX4_9ZZZZ</name>
<organism evidence="2">
    <name type="scientific">uncultured microorganism</name>
    <dbReference type="NCBI Taxonomy" id="358574"/>
    <lineage>
        <taxon>unclassified sequences</taxon>
        <taxon>environmental samples</taxon>
    </lineage>
</organism>
<proteinExistence type="predicted"/>
<reference evidence="2" key="1">
    <citation type="submission" date="2011-04" db="EMBL/GenBank/DDBJ databases">
        <title>Taxonomic and functional metagenomic profiling of the microbial community in the anoxic sediment of a brackish shallow lake (Laguna de Carrizo Central Spain).</title>
        <authorList>
            <consortium name="CONSOLIDER consortium CSD2007-00005"/>
            <person name="Guazzaroni M.-E."/>
            <person name="Richter M."/>
            <person name="Garcia-Salamanca A."/>
            <person name="Yarza P."/>
            <person name="Ferrer M."/>
        </authorList>
    </citation>
    <scope>NUCLEOTIDE SEQUENCE</scope>
</reference>
<feature type="domain" description="DUF4423" evidence="1">
    <location>
        <begin position="114"/>
        <end position="273"/>
    </location>
</feature>
<gene>
    <name evidence="2" type="ORF">LDC_03685</name>
</gene>
<dbReference type="NCBIfam" id="TIGR02147">
    <property type="entry name" value="Fsuc_second"/>
    <property type="match status" value="1"/>
</dbReference>
<evidence type="ECO:0000313" key="2">
    <source>
        <dbReference type="EMBL" id="AEI30281.1"/>
    </source>
</evidence>